<evidence type="ECO:0000259" key="3">
    <source>
        <dbReference type="PROSITE" id="PS51480"/>
    </source>
</evidence>
<dbReference type="PANTHER" id="PTHR28629">
    <property type="entry name" value="TRIOKINASE/FMN CYCLASE"/>
    <property type="match status" value="1"/>
</dbReference>
<dbReference type="SUPFAM" id="SSF101473">
    <property type="entry name" value="DhaL-like"/>
    <property type="match status" value="1"/>
</dbReference>
<dbReference type="Gene3D" id="1.25.40.340">
    <property type="match status" value="1"/>
</dbReference>
<dbReference type="PANTHER" id="PTHR28629:SF4">
    <property type="entry name" value="TRIOKINASE_FMN CYCLASE"/>
    <property type="match status" value="1"/>
</dbReference>
<dbReference type="EMBL" id="JBHMBC010000001">
    <property type="protein sequence ID" value="MFB9817882.1"/>
    <property type="molecule type" value="Genomic_DNA"/>
</dbReference>
<keyword evidence="1 4" id="KW-0808">Transferase</keyword>
<dbReference type="InterPro" id="IPR004007">
    <property type="entry name" value="DhaL_dom"/>
</dbReference>
<feature type="domain" description="DhaL" evidence="3">
    <location>
        <begin position="8"/>
        <end position="208"/>
    </location>
</feature>
<comment type="caution">
    <text evidence="4">The sequence shown here is derived from an EMBL/GenBank/DDBJ whole genome shotgun (WGS) entry which is preliminary data.</text>
</comment>
<organism evidence="4 5">
    <name type="scientific">Arthrobacter ramosus</name>
    <dbReference type="NCBI Taxonomy" id="1672"/>
    <lineage>
        <taxon>Bacteria</taxon>
        <taxon>Bacillati</taxon>
        <taxon>Actinomycetota</taxon>
        <taxon>Actinomycetes</taxon>
        <taxon>Micrococcales</taxon>
        <taxon>Micrococcaceae</taxon>
        <taxon>Arthrobacter</taxon>
    </lineage>
</organism>
<protein>
    <submittedName>
        <fullName evidence="4">Dihydroxyacetone kinase subunit DhaL</fullName>
        <ecNumber evidence="4">2.7.1.121</ecNumber>
    </submittedName>
</protein>
<keyword evidence="5" id="KW-1185">Reference proteome</keyword>
<dbReference type="InterPro" id="IPR050861">
    <property type="entry name" value="Dihydroxyacetone_Kinase"/>
</dbReference>
<sequence length="215" mass="21666">MSEALTIGALQQWLYRFASEITTQADWLTELDSAIGDADHGTNMVRGTAAVVTKLDGGATGTVQELLKAVGMTLVATVGGASGSLYGTFFIEMARNSPADVQLNGSELENALHAGVNGVIARGHATVGDKTMIDALEPAVTALSQSLADGQQLQCSIAAAAAAATTGRDSTKPLVARKGRASYLGERSAGHIDPGAASAAILLAALAASIGEGTA</sequence>
<accession>A0ABV5XV36</accession>
<proteinExistence type="predicted"/>
<dbReference type="InterPro" id="IPR036117">
    <property type="entry name" value="DhaL_dom_sf"/>
</dbReference>
<evidence type="ECO:0000256" key="1">
    <source>
        <dbReference type="ARBA" id="ARBA00022679"/>
    </source>
</evidence>
<name>A0ABV5XV36_ARTRM</name>
<reference evidence="4 5" key="1">
    <citation type="submission" date="2024-09" db="EMBL/GenBank/DDBJ databases">
        <authorList>
            <person name="Sun Q."/>
            <person name="Mori K."/>
        </authorList>
    </citation>
    <scope>NUCLEOTIDE SEQUENCE [LARGE SCALE GENOMIC DNA]</scope>
    <source>
        <strain evidence="4 5">JCM 1334</strain>
    </source>
</reference>
<dbReference type="NCBIfam" id="TIGR02365">
    <property type="entry name" value="dha_L_ycgS"/>
    <property type="match status" value="1"/>
</dbReference>
<dbReference type="PROSITE" id="PS51480">
    <property type="entry name" value="DHAL"/>
    <property type="match status" value="1"/>
</dbReference>
<dbReference type="RefSeq" id="WP_234754665.1">
    <property type="nucleotide sequence ID" value="NZ_BAAAWN010000001.1"/>
</dbReference>
<evidence type="ECO:0000256" key="2">
    <source>
        <dbReference type="ARBA" id="ARBA00022777"/>
    </source>
</evidence>
<dbReference type="Pfam" id="PF02734">
    <property type="entry name" value="Dak2"/>
    <property type="match status" value="1"/>
</dbReference>
<dbReference type="Proteomes" id="UP001589702">
    <property type="component" value="Unassembled WGS sequence"/>
</dbReference>
<gene>
    <name evidence="4" type="primary">dhaL</name>
    <name evidence="4" type="ORF">ACFFP1_00025</name>
</gene>
<evidence type="ECO:0000313" key="4">
    <source>
        <dbReference type="EMBL" id="MFB9817882.1"/>
    </source>
</evidence>
<dbReference type="SMART" id="SM01120">
    <property type="entry name" value="Dak2"/>
    <property type="match status" value="1"/>
</dbReference>
<dbReference type="GO" id="GO:0047324">
    <property type="term" value="F:phosphoenolpyruvate-glycerone phosphotransferase activity"/>
    <property type="evidence" value="ECO:0007669"/>
    <property type="project" value="UniProtKB-EC"/>
</dbReference>
<dbReference type="InterPro" id="IPR012737">
    <property type="entry name" value="DhaK_L_YcgS"/>
</dbReference>
<keyword evidence="2 4" id="KW-0418">Kinase</keyword>
<dbReference type="EC" id="2.7.1.121" evidence="4"/>
<evidence type="ECO:0000313" key="5">
    <source>
        <dbReference type="Proteomes" id="UP001589702"/>
    </source>
</evidence>